<accession>A0A401SX82</accession>
<proteinExistence type="predicted"/>
<evidence type="ECO:0000256" key="1">
    <source>
        <dbReference type="SAM" id="MobiDB-lite"/>
    </source>
</evidence>
<dbReference type="Proteomes" id="UP000287033">
    <property type="component" value="Unassembled WGS sequence"/>
</dbReference>
<sequence length="70" mass="8016">MRTSFRRHTMLRMGSPVGAFTFGKKTNDRVARGGRDRQSFRKPKTELSKILSETTSLNRVPPVLLRVEVL</sequence>
<protein>
    <submittedName>
        <fullName evidence="2">Uncharacterized protein</fullName>
    </submittedName>
</protein>
<gene>
    <name evidence="2" type="ORF">chiPu_0013469</name>
</gene>
<feature type="region of interest" description="Disordered" evidence="1">
    <location>
        <begin position="22"/>
        <end position="46"/>
    </location>
</feature>
<comment type="caution">
    <text evidence="2">The sequence shown here is derived from an EMBL/GenBank/DDBJ whole genome shotgun (WGS) entry which is preliminary data.</text>
</comment>
<dbReference type="AlphaFoldDB" id="A0A401SX82"/>
<feature type="compositionally biased region" description="Basic and acidic residues" evidence="1">
    <location>
        <begin position="25"/>
        <end position="46"/>
    </location>
</feature>
<keyword evidence="3" id="KW-1185">Reference proteome</keyword>
<name>A0A401SX82_CHIPU</name>
<organism evidence="2 3">
    <name type="scientific">Chiloscyllium punctatum</name>
    <name type="common">Brownbanded bambooshark</name>
    <name type="synonym">Hemiscyllium punctatum</name>
    <dbReference type="NCBI Taxonomy" id="137246"/>
    <lineage>
        <taxon>Eukaryota</taxon>
        <taxon>Metazoa</taxon>
        <taxon>Chordata</taxon>
        <taxon>Craniata</taxon>
        <taxon>Vertebrata</taxon>
        <taxon>Chondrichthyes</taxon>
        <taxon>Elasmobranchii</taxon>
        <taxon>Galeomorphii</taxon>
        <taxon>Galeoidea</taxon>
        <taxon>Orectolobiformes</taxon>
        <taxon>Hemiscylliidae</taxon>
        <taxon>Chiloscyllium</taxon>
    </lineage>
</organism>
<dbReference type="EMBL" id="BEZZ01000653">
    <property type="protein sequence ID" value="GCC34991.1"/>
    <property type="molecule type" value="Genomic_DNA"/>
</dbReference>
<evidence type="ECO:0000313" key="3">
    <source>
        <dbReference type="Proteomes" id="UP000287033"/>
    </source>
</evidence>
<evidence type="ECO:0000313" key="2">
    <source>
        <dbReference type="EMBL" id="GCC34991.1"/>
    </source>
</evidence>
<reference evidence="2 3" key="1">
    <citation type="journal article" date="2018" name="Nat. Ecol. Evol.">
        <title>Shark genomes provide insights into elasmobranch evolution and the origin of vertebrates.</title>
        <authorList>
            <person name="Hara Y"/>
            <person name="Yamaguchi K"/>
            <person name="Onimaru K"/>
            <person name="Kadota M"/>
            <person name="Koyanagi M"/>
            <person name="Keeley SD"/>
            <person name="Tatsumi K"/>
            <person name="Tanaka K"/>
            <person name="Motone F"/>
            <person name="Kageyama Y"/>
            <person name="Nozu R"/>
            <person name="Adachi N"/>
            <person name="Nishimura O"/>
            <person name="Nakagawa R"/>
            <person name="Tanegashima C"/>
            <person name="Kiyatake I"/>
            <person name="Matsumoto R"/>
            <person name="Murakumo K"/>
            <person name="Nishida K"/>
            <person name="Terakita A"/>
            <person name="Kuratani S"/>
            <person name="Sato K"/>
            <person name="Hyodo S Kuraku.S."/>
        </authorList>
    </citation>
    <scope>NUCLEOTIDE SEQUENCE [LARGE SCALE GENOMIC DNA]</scope>
</reference>